<evidence type="ECO:0000259" key="8">
    <source>
        <dbReference type="PROSITE" id="PS51278"/>
    </source>
</evidence>
<proteinExistence type="inferred from homology"/>
<evidence type="ECO:0000256" key="1">
    <source>
        <dbReference type="ARBA" id="ARBA00005187"/>
    </source>
</evidence>
<evidence type="ECO:0000256" key="4">
    <source>
        <dbReference type="ARBA" id="ARBA00022741"/>
    </source>
</evidence>
<dbReference type="CDD" id="cd01991">
    <property type="entry name" value="Asn_synthase_B_C"/>
    <property type="match status" value="1"/>
</dbReference>
<evidence type="ECO:0000256" key="5">
    <source>
        <dbReference type="ARBA" id="ARBA00022840"/>
    </source>
</evidence>
<dbReference type="InterPro" id="IPR051786">
    <property type="entry name" value="ASN_synthetase/amidase"/>
</dbReference>
<dbReference type="Pfam" id="PF13537">
    <property type="entry name" value="GATase_7"/>
    <property type="match status" value="1"/>
</dbReference>
<dbReference type="InterPro" id="IPR014729">
    <property type="entry name" value="Rossmann-like_a/b/a_fold"/>
</dbReference>
<dbReference type="InterPro" id="IPR029055">
    <property type="entry name" value="Ntn_hydrolases_N"/>
</dbReference>
<keyword evidence="10" id="KW-1185">Reference proteome</keyword>
<gene>
    <name evidence="9" type="primary">asnB</name>
    <name evidence="9" type="ORF">ACFS5N_00520</name>
</gene>
<comment type="pathway">
    <text evidence="1">Amino-acid biosynthesis; L-asparagine biosynthesis; L-asparagine from L-aspartate (L-Gln route): step 1/1.</text>
</comment>
<dbReference type="InterPro" id="IPR006426">
    <property type="entry name" value="Asn_synth_AEB"/>
</dbReference>
<dbReference type="SUPFAM" id="SSF56235">
    <property type="entry name" value="N-terminal nucleophile aminohydrolases (Ntn hydrolases)"/>
    <property type="match status" value="1"/>
</dbReference>
<evidence type="ECO:0000256" key="6">
    <source>
        <dbReference type="ARBA" id="ARBA00022962"/>
    </source>
</evidence>
<name>A0ABW5Y6R2_9SPHI</name>
<dbReference type="RefSeq" id="WP_377181095.1">
    <property type="nucleotide sequence ID" value="NZ_JBHUPD010000001.1"/>
</dbReference>
<dbReference type="NCBIfam" id="TIGR01536">
    <property type="entry name" value="asn_synth_AEB"/>
    <property type="match status" value="1"/>
</dbReference>
<evidence type="ECO:0000313" key="10">
    <source>
        <dbReference type="Proteomes" id="UP001597557"/>
    </source>
</evidence>
<keyword evidence="6" id="KW-0315">Glutamine amidotransferase</keyword>
<dbReference type="PROSITE" id="PS51278">
    <property type="entry name" value="GATASE_TYPE_2"/>
    <property type="match status" value="1"/>
</dbReference>
<dbReference type="InterPro" id="IPR001962">
    <property type="entry name" value="Asn_synthase"/>
</dbReference>
<dbReference type="SUPFAM" id="SSF52402">
    <property type="entry name" value="Adenine nucleotide alpha hydrolases-like"/>
    <property type="match status" value="1"/>
</dbReference>
<dbReference type="Pfam" id="PF00733">
    <property type="entry name" value="Asn_synthase"/>
    <property type="match status" value="1"/>
</dbReference>
<dbReference type="Gene3D" id="3.40.50.620">
    <property type="entry name" value="HUPs"/>
    <property type="match status" value="1"/>
</dbReference>
<evidence type="ECO:0000313" key="9">
    <source>
        <dbReference type="EMBL" id="MFD2870926.1"/>
    </source>
</evidence>
<evidence type="ECO:0000256" key="2">
    <source>
        <dbReference type="ARBA" id="ARBA00005752"/>
    </source>
</evidence>
<dbReference type="CDD" id="cd00712">
    <property type="entry name" value="AsnB"/>
    <property type="match status" value="1"/>
</dbReference>
<sequence>MCRIAGIISTQYNSEELRHKVSLMCDVLKHGGPDDAGIFADTDAGLVFGHRRLSIIDLTSNGHQPMADTEQKTWITFNGEIYNYAELKQQLINLGSRFHSDTDTEVIIQAYLQWGIGAFDKLRGMFAFALYDKTKSLTYLVRDESGIKPLYYSTLNGQLIFASEIRAIKASGIPIADNPDWQINFLAYGHIPEPYTTYKDVYSLPKGKILSLNHQTGQVQIKSYRHHTATSVINDLAEAHHQIKLSLTAAVKRQLIADADIGVFLSGGIDSSLLTLLAAEQKQQGLKTVSIFFDDKAYDESRYQQAVFNKIGGEKYTHLVQQQDFDTFFPQVLSAMDMPTTDGINSWFISKYAVQDGLKAVLSGIGADELFGGYPSFNRIGLLRYLRKLPGSLIKNLARLTDDKYRRLIFLSVDHPLADYLFLRGLFVPADIAAILNCDERQVYEVLFNNESYVSFTKYTPETASLLETNLYMQNQLLRDTDVMSMNHGLEVRVPFLDEDFLQTTYSISPQIRLIKNQPKKILIDTFNDILPKAVWDRPKMGFSFPLQQWMSNHSAIADESFYKNQTAKGVIASFRNNRIHWSKAFALFQLQNHA</sequence>
<dbReference type="InterPro" id="IPR017932">
    <property type="entry name" value="GATase_2_dom"/>
</dbReference>
<dbReference type="PIRSF" id="PIRSF001589">
    <property type="entry name" value="Asn_synthetase_glu-h"/>
    <property type="match status" value="1"/>
</dbReference>
<comment type="caution">
    <text evidence="9">The sequence shown here is derived from an EMBL/GenBank/DDBJ whole genome shotgun (WGS) entry which is preliminary data.</text>
</comment>
<reference evidence="10" key="1">
    <citation type="journal article" date="2019" name="Int. J. Syst. Evol. Microbiol.">
        <title>The Global Catalogue of Microorganisms (GCM) 10K type strain sequencing project: providing services to taxonomists for standard genome sequencing and annotation.</title>
        <authorList>
            <consortium name="The Broad Institute Genomics Platform"/>
            <consortium name="The Broad Institute Genome Sequencing Center for Infectious Disease"/>
            <person name="Wu L."/>
            <person name="Ma J."/>
        </authorList>
    </citation>
    <scope>NUCLEOTIDE SEQUENCE [LARGE SCALE GENOMIC DNA]</scope>
    <source>
        <strain evidence="10">KCTC 22437</strain>
    </source>
</reference>
<dbReference type="Gene3D" id="3.60.20.10">
    <property type="entry name" value="Glutamine Phosphoribosylpyrophosphate, subunit 1, domain 1"/>
    <property type="match status" value="1"/>
</dbReference>
<dbReference type="PANTHER" id="PTHR43284:SF1">
    <property type="entry name" value="ASPARAGINE SYNTHETASE"/>
    <property type="match status" value="1"/>
</dbReference>
<keyword evidence="5" id="KW-0067">ATP-binding</keyword>
<keyword evidence="4" id="KW-0547">Nucleotide-binding</keyword>
<evidence type="ECO:0000256" key="7">
    <source>
        <dbReference type="ARBA" id="ARBA00048741"/>
    </source>
</evidence>
<dbReference type="PANTHER" id="PTHR43284">
    <property type="entry name" value="ASPARAGINE SYNTHETASE (GLUTAMINE-HYDROLYZING)"/>
    <property type="match status" value="1"/>
</dbReference>
<accession>A0ABW5Y6R2</accession>
<dbReference type="EMBL" id="JBHUPD010000001">
    <property type="protein sequence ID" value="MFD2870926.1"/>
    <property type="molecule type" value="Genomic_DNA"/>
</dbReference>
<dbReference type="EC" id="6.3.5.4" evidence="3"/>
<comment type="catalytic activity">
    <reaction evidence="7">
        <text>L-aspartate + L-glutamine + ATP + H2O = L-asparagine + L-glutamate + AMP + diphosphate + H(+)</text>
        <dbReference type="Rhea" id="RHEA:12228"/>
        <dbReference type="ChEBI" id="CHEBI:15377"/>
        <dbReference type="ChEBI" id="CHEBI:15378"/>
        <dbReference type="ChEBI" id="CHEBI:29985"/>
        <dbReference type="ChEBI" id="CHEBI:29991"/>
        <dbReference type="ChEBI" id="CHEBI:30616"/>
        <dbReference type="ChEBI" id="CHEBI:33019"/>
        <dbReference type="ChEBI" id="CHEBI:58048"/>
        <dbReference type="ChEBI" id="CHEBI:58359"/>
        <dbReference type="ChEBI" id="CHEBI:456215"/>
        <dbReference type="EC" id="6.3.5.4"/>
    </reaction>
</comment>
<comment type="similarity">
    <text evidence="2">Belongs to the asparagine synthetase family.</text>
</comment>
<organism evidence="9 10">
    <name type="scientific">Mucilaginibacter ximonensis</name>
    <dbReference type="NCBI Taxonomy" id="538021"/>
    <lineage>
        <taxon>Bacteria</taxon>
        <taxon>Pseudomonadati</taxon>
        <taxon>Bacteroidota</taxon>
        <taxon>Sphingobacteriia</taxon>
        <taxon>Sphingobacteriales</taxon>
        <taxon>Sphingobacteriaceae</taxon>
        <taxon>Mucilaginibacter</taxon>
    </lineage>
</organism>
<feature type="domain" description="Glutamine amidotransferase type-2" evidence="8">
    <location>
        <begin position="2"/>
        <end position="215"/>
    </location>
</feature>
<dbReference type="Proteomes" id="UP001597557">
    <property type="component" value="Unassembled WGS sequence"/>
</dbReference>
<evidence type="ECO:0000256" key="3">
    <source>
        <dbReference type="ARBA" id="ARBA00012737"/>
    </source>
</evidence>
<keyword evidence="9" id="KW-0436">Ligase</keyword>
<dbReference type="InterPro" id="IPR033738">
    <property type="entry name" value="AsnB_N"/>
</dbReference>
<protein>
    <recommendedName>
        <fullName evidence="3">asparagine synthase (glutamine-hydrolyzing)</fullName>
        <ecNumber evidence="3">6.3.5.4</ecNumber>
    </recommendedName>
</protein>
<dbReference type="GO" id="GO:0004066">
    <property type="term" value="F:asparagine synthase (glutamine-hydrolyzing) activity"/>
    <property type="evidence" value="ECO:0007669"/>
    <property type="project" value="UniProtKB-EC"/>
</dbReference>